<accession>A0A0A9B5R9</accession>
<reference evidence="2" key="1">
    <citation type="submission" date="2014-09" db="EMBL/GenBank/DDBJ databases">
        <authorList>
            <person name="Magalhaes I.L.F."/>
            <person name="Oliveira U."/>
            <person name="Santos F.R."/>
            <person name="Vidigal T.H.D.A."/>
            <person name="Brescovit A.D."/>
            <person name="Santos A.J."/>
        </authorList>
    </citation>
    <scope>NUCLEOTIDE SEQUENCE</scope>
    <source>
        <tissue evidence="2">Shoot tissue taken approximately 20 cm above the soil surface</tissue>
    </source>
</reference>
<evidence type="ECO:0000256" key="1">
    <source>
        <dbReference type="SAM" id="MobiDB-lite"/>
    </source>
</evidence>
<organism evidence="2">
    <name type="scientific">Arundo donax</name>
    <name type="common">Giant reed</name>
    <name type="synonym">Donax arundinaceus</name>
    <dbReference type="NCBI Taxonomy" id="35708"/>
    <lineage>
        <taxon>Eukaryota</taxon>
        <taxon>Viridiplantae</taxon>
        <taxon>Streptophyta</taxon>
        <taxon>Embryophyta</taxon>
        <taxon>Tracheophyta</taxon>
        <taxon>Spermatophyta</taxon>
        <taxon>Magnoliopsida</taxon>
        <taxon>Liliopsida</taxon>
        <taxon>Poales</taxon>
        <taxon>Poaceae</taxon>
        <taxon>PACMAD clade</taxon>
        <taxon>Arundinoideae</taxon>
        <taxon>Arundineae</taxon>
        <taxon>Arundo</taxon>
    </lineage>
</organism>
<dbReference type="EMBL" id="GBRH01243273">
    <property type="protein sequence ID" value="JAD54622.1"/>
    <property type="molecule type" value="Transcribed_RNA"/>
</dbReference>
<protein>
    <submittedName>
        <fullName evidence="2">Uncharacterized protein</fullName>
    </submittedName>
</protein>
<feature type="region of interest" description="Disordered" evidence="1">
    <location>
        <begin position="40"/>
        <end position="89"/>
    </location>
</feature>
<sequence>MAAAALPCRSRPSCAAQPCAPQLQRRCQCWSPHRRRPLLELAPPRPLSEPVPRAPFARCGTVGRRRPAHLRGRGGMRPATSRSPPPRAP</sequence>
<feature type="compositionally biased region" description="Pro residues" evidence="1">
    <location>
        <begin position="43"/>
        <end position="53"/>
    </location>
</feature>
<feature type="compositionally biased region" description="Basic residues" evidence="1">
    <location>
        <begin position="63"/>
        <end position="74"/>
    </location>
</feature>
<name>A0A0A9B5R9_ARUDO</name>
<dbReference type="AlphaFoldDB" id="A0A0A9B5R9"/>
<reference evidence="2" key="2">
    <citation type="journal article" date="2015" name="Data Brief">
        <title>Shoot transcriptome of the giant reed, Arundo donax.</title>
        <authorList>
            <person name="Barrero R.A."/>
            <person name="Guerrero F.D."/>
            <person name="Moolhuijzen P."/>
            <person name="Goolsby J.A."/>
            <person name="Tidwell J."/>
            <person name="Bellgard S.E."/>
            <person name="Bellgard M.I."/>
        </authorList>
    </citation>
    <scope>NUCLEOTIDE SEQUENCE</scope>
    <source>
        <tissue evidence="2">Shoot tissue taken approximately 20 cm above the soil surface</tissue>
    </source>
</reference>
<proteinExistence type="predicted"/>
<evidence type="ECO:0000313" key="2">
    <source>
        <dbReference type="EMBL" id="JAD54622.1"/>
    </source>
</evidence>